<proteinExistence type="predicted"/>
<dbReference type="Proteomes" id="UP000828941">
    <property type="component" value="Chromosome 14"/>
</dbReference>
<dbReference type="EMBL" id="CM039439">
    <property type="protein sequence ID" value="KAI4297883.1"/>
    <property type="molecule type" value="Genomic_DNA"/>
</dbReference>
<keyword evidence="2" id="KW-1185">Reference proteome</keyword>
<reference evidence="1 2" key="1">
    <citation type="journal article" date="2022" name="DNA Res.">
        <title>Chromosomal-level genome assembly of the orchid tree Bauhinia variegata (Leguminosae; Cercidoideae) supports the allotetraploid origin hypothesis of Bauhinia.</title>
        <authorList>
            <person name="Zhong Y."/>
            <person name="Chen Y."/>
            <person name="Zheng D."/>
            <person name="Pang J."/>
            <person name="Liu Y."/>
            <person name="Luo S."/>
            <person name="Meng S."/>
            <person name="Qian L."/>
            <person name="Wei D."/>
            <person name="Dai S."/>
            <person name="Zhou R."/>
        </authorList>
    </citation>
    <scope>NUCLEOTIDE SEQUENCE [LARGE SCALE GENOMIC DNA]</scope>
    <source>
        <strain evidence="1">BV-YZ2020</strain>
    </source>
</reference>
<name>A0ACB9KL32_BAUVA</name>
<evidence type="ECO:0000313" key="1">
    <source>
        <dbReference type="EMBL" id="KAI4297883.1"/>
    </source>
</evidence>
<accession>A0ACB9KL32</accession>
<sequence>MDLGMPFLVFISFTLLSAFLLSKFLLRVNGKNIPLGSLGYPIIGETLSFLKAQRQDKGSTWLEERISKYGPVFKTSLMGSPTVFIVSQAGNKFILGAPEDVFDNKKPMTLQRMLGKQSMMEFTGPRYRLVKGAMVSFLKPECLQKYIEEMDELVKELLLRETKEKETIGAVVFMKKLTSDMACNILFGIKDEYTKEALFEDFNIVFKAIHSLPINFPGTTFWRGLKARARIVDRMFPIMKERRKQLLEGNVSSTDDLLSCLLALKDENDQPLADDVITDNIVMLLIASHDTSATLLSLMVWKLAKDPEIYNKVLQEQMDIIKQREGGEYRLTWAEIQKMKYTWRVAQELMRMIPILFGAFRKAVKDTSYAGYDIPKGWQVYWTAYGTHMNNDIFENPHKFDPSRFENPTKPIPPFAYIPFGAGLRSCIGNEFVRVETLTTIHNLINMYEWSQVNPEEPITRQPMPYPSQGLPIKIKPRYNISSPASY</sequence>
<protein>
    <submittedName>
        <fullName evidence="1">Uncharacterized protein</fullName>
    </submittedName>
</protein>
<organism evidence="1 2">
    <name type="scientific">Bauhinia variegata</name>
    <name type="common">Purple orchid tree</name>
    <name type="synonym">Phanera variegata</name>
    <dbReference type="NCBI Taxonomy" id="167791"/>
    <lineage>
        <taxon>Eukaryota</taxon>
        <taxon>Viridiplantae</taxon>
        <taxon>Streptophyta</taxon>
        <taxon>Embryophyta</taxon>
        <taxon>Tracheophyta</taxon>
        <taxon>Spermatophyta</taxon>
        <taxon>Magnoliopsida</taxon>
        <taxon>eudicotyledons</taxon>
        <taxon>Gunneridae</taxon>
        <taxon>Pentapetalae</taxon>
        <taxon>rosids</taxon>
        <taxon>fabids</taxon>
        <taxon>Fabales</taxon>
        <taxon>Fabaceae</taxon>
        <taxon>Cercidoideae</taxon>
        <taxon>Cercideae</taxon>
        <taxon>Bauhiniinae</taxon>
        <taxon>Bauhinia</taxon>
    </lineage>
</organism>
<comment type="caution">
    <text evidence="1">The sequence shown here is derived from an EMBL/GenBank/DDBJ whole genome shotgun (WGS) entry which is preliminary data.</text>
</comment>
<gene>
    <name evidence="1" type="ORF">L6164_037742</name>
</gene>
<evidence type="ECO:0000313" key="2">
    <source>
        <dbReference type="Proteomes" id="UP000828941"/>
    </source>
</evidence>